<organism evidence="1 2">
    <name type="scientific">Pelatocladus maniniholoensis HA4357-MV3</name>
    <dbReference type="NCBI Taxonomy" id="1117104"/>
    <lineage>
        <taxon>Bacteria</taxon>
        <taxon>Bacillati</taxon>
        <taxon>Cyanobacteriota</taxon>
        <taxon>Cyanophyceae</taxon>
        <taxon>Nostocales</taxon>
        <taxon>Nostocaceae</taxon>
        <taxon>Pelatocladus</taxon>
    </lineage>
</organism>
<protein>
    <submittedName>
        <fullName evidence="1">Uncharacterized protein</fullName>
    </submittedName>
</protein>
<evidence type="ECO:0000313" key="1">
    <source>
        <dbReference type="EMBL" id="MBW4433184.1"/>
    </source>
</evidence>
<proteinExistence type="predicted"/>
<name>A0A9E3LUD3_9NOST</name>
<dbReference type="Proteomes" id="UP000813215">
    <property type="component" value="Unassembled WGS sequence"/>
</dbReference>
<evidence type="ECO:0000313" key="2">
    <source>
        <dbReference type="Proteomes" id="UP000813215"/>
    </source>
</evidence>
<dbReference type="AlphaFoldDB" id="A0A9E3LUD3"/>
<reference evidence="1" key="1">
    <citation type="submission" date="2021-05" db="EMBL/GenBank/DDBJ databases">
        <authorList>
            <person name="Pietrasiak N."/>
            <person name="Ward R."/>
            <person name="Stajich J.E."/>
            <person name="Kurbessoian T."/>
        </authorList>
    </citation>
    <scope>NUCLEOTIDE SEQUENCE</scope>
    <source>
        <strain evidence="1">HA4357-MV3</strain>
    </source>
</reference>
<comment type="caution">
    <text evidence="1">The sequence shown here is derived from an EMBL/GenBank/DDBJ whole genome shotgun (WGS) entry which is preliminary data.</text>
</comment>
<accession>A0A9E3LUD3</accession>
<gene>
    <name evidence="1" type="ORF">KME28_16025</name>
</gene>
<sequence length="49" mass="5816">MKTFFGEELGEFDLADDRLEELLRYFNSDANWYSFEEELGGSLLQVYDI</sequence>
<reference evidence="1" key="2">
    <citation type="journal article" date="2022" name="Microbiol. Resour. Announc.">
        <title>Metagenome Sequencing to Explore Phylogenomics of Terrestrial Cyanobacteria.</title>
        <authorList>
            <person name="Ward R.D."/>
            <person name="Stajich J.E."/>
            <person name="Johansen J.R."/>
            <person name="Huntemann M."/>
            <person name="Clum A."/>
            <person name="Foster B."/>
            <person name="Foster B."/>
            <person name="Roux S."/>
            <person name="Palaniappan K."/>
            <person name="Varghese N."/>
            <person name="Mukherjee S."/>
            <person name="Reddy T.B.K."/>
            <person name="Daum C."/>
            <person name="Copeland A."/>
            <person name="Chen I.A."/>
            <person name="Ivanova N.N."/>
            <person name="Kyrpides N.C."/>
            <person name="Shapiro N."/>
            <person name="Eloe-Fadrosh E.A."/>
            <person name="Pietrasiak N."/>
        </authorList>
    </citation>
    <scope>NUCLEOTIDE SEQUENCE</scope>
    <source>
        <strain evidence="1">HA4357-MV3</strain>
    </source>
</reference>
<dbReference type="EMBL" id="JAHHHW010000099">
    <property type="protein sequence ID" value="MBW4433184.1"/>
    <property type="molecule type" value="Genomic_DNA"/>
</dbReference>